<reference evidence="2 3" key="1">
    <citation type="submission" date="2015-03" db="EMBL/GenBank/DDBJ databases">
        <title>Genome sequence of Kiloniella sp. P1-1, isolated from the gut microflora of Pacific white shrimp, Penaeus vannamei.</title>
        <authorList>
            <person name="Shao Z."/>
            <person name="Wang L."/>
            <person name="Li X."/>
        </authorList>
    </citation>
    <scope>NUCLEOTIDE SEQUENCE [LARGE SCALE GENOMIC DNA]</scope>
    <source>
        <strain evidence="2 3">P1-1</strain>
    </source>
</reference>
<keyword evidence="3" id="KW-1185">Reference proteome</keyword>
<name>A0A0M2R8V3_9PROT</name>
<sequence length="99" mass="10880">MHWGGISSAQKMSKPSVSGGCDHRDKARSAPKQQNSSAFCLCAGMQFTGRTQPSDKIVKEKELLDGYDKLKIRKPICLPEPHQADPFNASANKPCFFPT</sequence>
<feature type="compositionally biased region" description="Polar residues" evidence="1">
    <location>
        <begin position="7"/>
        <end position="16"/>
    </location>
</feature>
<accession>A0A0M2R8V3</accession>
<evidence type="ECO:0000313" key="3">
    <source>
        <dbReference type="Proteomes" id="UP000034491"/>
    </source>
</evidence>
<evidence type="ECO:0000256" key="1">
    <source>
        <dbReference type="SAM" id="MobiDB-lite"/>
    </source>
</evidence>
<comment type="caution">
    <text evidence="2">The sequence shown here is derived from an EMBL/GenBank/DDBJ whole genome shotgun (WGS) entry which is preliminary data.</text>
</comment>
<proteinExistence type="predicted"/>
<dbReference type="Proteomes" id="UP000034491">
    <property type="component" value="Unassembled WGS sequence"/>
</dbReference>
<dbReference type="AlphaFoldDB" id="A0A0M2R8V3"/>
<feature type="region of interest" description="Disordered" evidence="1">
    <location>
        <begin position="1"/>
        <end position="35"/>
    </location>
</feature>
<evidence type="ECO:0000313" key="2">
    <source>
        <dbReference type="EMBL" id="KKJ76909.1"/>
    </source>
</evidence>
<dbReference type="EMBL" id="LANI01000009">
    <property type="protein sequence ID" value="KKJ76909.1"/>
    <property type="molecule type" value="Genomic_DNA"/>
</dbReference>
<dbReference type="STRING" id="1549748.WH95_10830"/>
<protein>
    <submittedName>
        <fullName evidence="2">Uncharacterized protein</fullName>
    </submittedName>
</protein>
<organism evidence="2 3">
    <name type="scientific">Kiloniella litopenaei</name>
    <dbReference type="NCBI Taxonomy" id="1549748"/>
    <lineage>
        <taxon>Bacteria</taxon>
        <taxon>Pseudomonadati</taxon>
        <taxon>Pseudomonadota</taxon>
        <taxon>Alphaproteobacteria</taxon>
        <taxon>Rhodospirillales</taxon>
        <taxon>Kiloniellaceae</taxon>
        <taxon>Kiloniella</taxon>
    </lineage>
</organism>
<gene>
    <name evidence="2" type="ORF">WH95_10830</name>
</gene>